<dbReference type="GO" id="GO:0000976">
    <property type="term" value="F:transcription cis-regulatory region binding"/>
    <property type="evidence" value="ECO:0007669"/>
    <property type="project" value="TreeGrafter"/>
</dbReference>
<evidence type="ECO:0000313" key="6">
    <source>
        <dbReference type="EMBL" id="CCG01283.1"/>
    </source>
</evidence>
<organism evidence="6 7">
    <name type="scientific">Blastococcus saxobsidens (strain DD2)</name>
    <dbReference type="NCBI Taxonomy" id="1146883"/>
    <lineage>
        <taxon>Bacteria</taxon>
        <taxon>Bacillati</taxon>
        <taxon>Actinomycetota</taxon>
        <taxon>Actinomycetes</taxon>
        <taxon>Geodermatophilales</taxon>
        <taxon>Geodermatophilaceae</taxon>
        <taxon>Blastococcus</taxon>
    </lineage>
</organism>
<feature type="domain" description="HTH tetR-type" evidence="5">
    <location>
        <begin position="13"/>
        <end position="73"/>
    </location>
</feature>
<evidence type="ECO:0000256" key="1">
    <source>
        <dbReference type="ARBA" id="ARBA00023015"/>
    </source>
</evidence>
<keyword evidence="1" id="KW-0805">Transcription regulation</keyword>
<sequence>MNEGTDRRAAKKARTRAHIRAVAHAMFADQGFDAVTIADIARRADVAVQTVFNHFPTKEELFFDGRIPWSHGPADAVRNRPAGVSPLAALADHLADGAARFVGLQLSPEGRAFTEVVRTSPALAAYEQRVLFEAEPRLAAALAEAWETDPEPGLATSPVLFCPRMAAPLAAALWLAVSRVVATEQRLVAEEAADRDPAAEVRALADRLMSGLHAQLGLEPRAVAAQPAHRTG</sequence>
<dbReference type="InterPro" id="IPR009057">
    <property type="entry name" value="Homeodomain-like_sf"/>
</dbReference>
<evidence type="ECO:0000256" key="3">
    <source>
        <dbReference type="ARBA" id="ARBA00023163"/>
    </source>
</evidence>
<dbReference type="PRINTS" id="PR00455">
    <property type="entry name" value="HTHTETR"/>
</dbReference>
<dbReference type="EMBL" id="FO117623">
    <property type="protein sequence ID" value="CCG01283.1"/>
    <property type="molecule type" value="Genomic_DNA"/>
</dbReference>
<dbReference type="Proteomes" id="UP000007517">
    <property type="component" value="Chromosome"/>
</dbReference>
<reference evidence="6 7" key="1">
    <citation type="journal article" date="2012" name="J. Bacteriol.">
        <title>Genome Sequence of Blastococcus saxobsidens DD2, a Stone-Inhabiting Bacterium.</title>
        <authorList>
            <person name="Chouaia B."/>
            <person name="Crotti E."/>
            <person name="Brusetti L."/>
            <person name="Daffonchio D."/>
            <person name="Essoussi I."/>
            <person name="Nouioui I."/>
            <person name="Sbissi I."/>
            <person name="Ghodhbane-Gtari F."/>
            <person name="Gtari M."/>
            <person name="Vacherie B."/>
            <person name="Barbe V."/>
            <person name="Medigue C."/>
            <person name="Gury J."/>
            <person name="Pujic P."/>
            <person name="Normand P."/>
        </authorList>
    </citation>
    <scope>NUCLEOTIDE SEQUENCE [LARGE SCALE GENOMIC DNA]</scope>
    <source>
        <strain evidence="6 7">DD2</strain>
    </source>
</reference>
<keyword evidence="2 4" id="KW-0238">DNA-binding</keyword>
<dbReference type="STRING" id="1146883.BLASA_0306"/>
<dbReference type="SUPFAM" id="SSF46689">
    <property type="entry name" value="Homeodomain-like"/>
    <property type="match status" value="1"/>
</dbReference>
<dbReference type="PANTHER" id="PTHR30055:SF234">
    <property type="entry name" value="HTH-TYPE TRANSCRIPTIONAL REGULATOR BETI"/>
    <property type="match status" value="1"/>
</dbReference>
<proteinExistence type="predicted"/>
<evidence type="ECO:0000313" key="7">
    <source>
        <dbReference type="Proteomes" id="UP000007517"/>
    </source>
</evidence>
<dbReference type="AlphaFoldDB" id="H6RM41"/>
<evidence type="ECO:0000259" key="5">
    <source>
        <dbReference type="PROSITE" id="PS50977"/>
    </source>
</evidence>
<dbReference type="OrthoDB" id="3635456at2"/>
<evidence type="ECO:0000256" key="2">
    <source>
        <dbReference type="ARBA" id="ARBA00023125"/>
    </source>
</evidence>
<dbReference type="RefSeq" id="WP_014374200.1">
    <property type="nucleotide sequence ID" value="NC_016943.1"/>
</dbReference>
<gene>
    <name evidence="6" type="ordered locus">BLASA_0306</name>
</gene>
<dbReference type="eggNOG" id="COG1309">
    <property type="taxonomic scope" value="Bacteria"/>
</dbReference>
<dbReference type="InterPro" id="IPR050109">
    <property type="entry name" value="HTH-type_TetR-like_transc_reg"/>
</dbReference>
<accession>H6RM41</accession>
<evidence type="ECO:0000256" key="4">
    <source>
        <dbReference type="PROSITE-ProRule" id="PRU00335"/>
    </source>
</evidence>
<dbReference type="Pfam" id="PF00440">
    <property type="entry name" value="TetR_N"/>
    <property type="match status" value="1"/>
</dbReference>
<feature type="DNA-binding region" description="H-T-H motif" evidence="4">
    <location>
        <begin position="36"/>
        <end position="55"/>
    </location>
</feature>
<keyword evidence="7" id="KW-1185">Reference proteome</keyword>
<dbReference type="GO" id="GO:0003700">
    <property type="term" value="F:DNA-binding transcription factor activity"/>
    <property type="evidence" value="ECO:0007669"/>
    <property type="project" value="TreeGrafter"/>
</dbReference>
<reference evidence="7" key="2">
    <citation type="submission" date="2012-02" db="EMBL/GenBank/DDBJ databases">
        <title>Complete genome sequence of Blastococcus saxobsidens strain DD2.</title>
        <authorList>
            <person name="Genoscope."/>
        </authorList>
    </citation>
    <scope>NUCLEOTIDE SEQUENCE [LARGE SCALE GENOMIC DNA]</scope>
    <source>
        <strain evidence="7">DD2</strain>
    </source>
</reference>
<name>H6RM41_BLASD</name>
<dbReference type="HOGENOM" id="CLU_069356_2_0_11"/>
<dbReference type="PROSITE" id="PS50977">
    <property type="entry name" value="HTH_TETR_2"/>
    <property type="match status" value="1"/>
</dbReference>
<keyword evidence="3" id="KW-0804">Transcription</keyword>
<protein>
    <submittedName>
        <fullName evidence="6">Transcriptional regulator, TetR family</fullName>
    </submittedName>
</protein>
<dbReference type="PANTHER" id="PTHR30055">
    <property type="entry name" value="HTH-TYPE TRANSCRIPTIONAL REGULATOR RUTR"/>
    <property type="match status" value="1"/>
</dbReference>
<dbReference type="Gene3D" id="1.10.357.10">
    <property type="entry name" value="Tetracycline Repressor, domain 2"/>
    <property type="match status" value="1"/>
</dbReference>
<dbReference type="KEGG" id="bsd:BLASA_0306"/>
<dbReference type="InterPro" id="IPR001647">
    <property type="entry name" value="HTH_TetR"/>
</dbReference>